<comment type="caution">
    <text evidence="2">The sequence shown here is derived from an EMBL/GenBank/DDBJ whole genome shotgun (WGS) entry which is preliminary data.</text>
</comment>
<dbReference type="InterPro" id="IPR035985">
    <property type="entry name" value="Ubiquitin-activating_enz"/>
</dbReference>
<feature type="domain" description="THIF-type NAD/FAD binding fold" evidence="1">
    <location>
        <begin position="95"/>
        <end position="229"/>
    </location>
</feature>
<dbReference type="SUPFAM" id="SSF55469">
    <property type="entry name" value="FMN-dependent nitroreductase-like"/>
    <property type="match status" value="1"/>
</dbReference>
<dbReference type="CDD" id="cd01483">
    <property type="entry name" value="E1_enzyme_family"/>
    <property type="match status" value="1"/>
</dbReference>
<keyword evidence="3" id="KW-1185">Reference proteome</keyword>
<dbReference type="InterPro" id="IPR000415">
    <property type="entry name" value="Nitroreductase-like"/>
</dbReference>
<dbReference type="RefSeq" id="WP_311633390.1">
    <property type="nucleotide sequence ID" value="NZ_JAVREN010000069.1"/>
</dbReference>
<name>A0ABU2LFR1_9ACTN</name>
<proteinExistence type="predicted"/>
<protein>
    <submittedName>
        <fullName evidence="2">Rv1355c family protein</fullName>
    </submittedName>
</protein>
<dbReference type="EMBL" id="JAVREN010000069">
    <property type="protein sequence ID" value="MDT0310424.1"/>
    <property type="molecule type" value="Genomic_DNA"/>
</dbReference>
<reference evidence="3" key="1">
    <citation type="submission" date="2023-07" db="EMBL/GenBank/DDBJ databases">
        <title>30 novel species of actinomycetes from the DSMZ collection.</title>
        <authorList>
            <person name="Nouioui I."/>
        </authorList>
    </citation>
    <scope>NUCLEOTIDE SEQUENCE [LARGE SCALE GENOMIC DNA]</scope>
    <source>
        <strain evidence="3">DSM 44917</strain>
    </source>
</reference>
<sequence>MAGETLAAGGGDEVHRPVMLDEADPGDARALAELRADARIAFRDLRAGLRAEFDALAAPPELGEGPEADRWVHYPWRRAVVALPGPRLLRAVRLDRNRNKLTREEQQRLAAQTIGVVGQSVGHAVAHALAMEGTCGRLLLADFDAMELTNLNRVPGTLFDVGVNKAVAAARRIAELDPYLPVTVFPEGLTDANLDAFLDELTIVVEECDSLDVKMAVREGARRHRLPLLMETSDRGLLDVERFDLEPQRPPFHGLLGDTTAAAMRGLSTREKAPFVARILDARGLSASMAASLVEIEATLSGWPQLAGDVQLGGALVAAAVRRIGLGQPLPSGRTRADLDACLNALAEPEAPAEPAWPEEDPEEEPSGAVAAVLACARRAPSGGNAQPWTLSHDDSAVTIALDPRRTTAMDVGLRGSALAIGAALYNARAAAAAHGLRAEADVTTAGPAPLTAVLRLRPVEDPDPDLAQDHPALLARHTNRRPGDGTPLAPGTPEALAAVAAASGARLHALTARPAIEAAAALLAASDRVRYLTPRLHAEMFAELRLPGEDPRTGLDLRTMELTPDERAKLDIGRRADVMARIRAFGGGAALGDYTRDRVLGSAAVVALTLPVPPPHDDLPAHARAGEALQRVWAEAQRRSLAVQPVSPVFLFARTPGELHLLAPEFADELAALQRRLLTLLTIPGDEAPALLLRLSNAPPPTVRSRRVI</sequence>
<dbReference type="InterPro" id="IPR000594">
    <property type="entry name" value="ThiF_NAD_FAD-bd"/>
</dbReference>
<dbReference type="SUPFAM" id="SSF69572">
    <property type="entry name" value="Activating enzymes of the ubiquitin-like proteins"/>
    <property type="match status" value="1"/>
</dbReference>
<dbReference type="Proteomes" id="UP001183388">
    <property type="component" value="Unassembled WGS sequence"/>
</dbReference>
<dbReference type="Pfam" id="PF00899">
    <property type="entry name" value="ThiF"/>
    <property type="match status" value="1"/>
</dbReference>
<gene>
    <name evidence="2" type="ORF">RM780_26250</name>
</gene>
<evidence type="ECO:0000313" key="2">
    <source>
        <dbReference type="EMBL" id="MDT0310424.1"/>
    </source>
</evidence>
<dbReference type="Gene3D" id="3.40.109.10">
    <property type="entry name" value="NADH Oxidase"/>
    <property type="match status" value="1"/>
</dbReference>
<accession>A0ABU2LFR1</accession>
<dbReference type="NCBIfam" id="NF005901">
    <property type="entry name" value="PRK07877.1"/>
    <property type="match status" value="1"/>
</dbReference>
<organism evidence="2 3">
    <name type="scientific">Streptomyces boetiae</name>
    <dbReference type="NCBI Taxonomy" id="3075541"/>
    <lineage>
        <taxon>Bacteria</taxon>
        <taxon>Bacillati</taxon>
        <taxon>Actinomycetota</taxon>
        <taxon>Actinomycetes</taxon>
        <taxon>Kitasatosporales</taxon>
        <taxon>Streptomycetaceae</taxon>
        <taxon>Streptomyces</taxon>
    </lineage>
</organism>
<evidence type="ECO:0000313" key="3">
    <source>
        <dbReference type="Proteomes" id="UP001183388"/>
    </source>
</evidence>
<dbReference type="Gene3D" id="3.40.50.720">
    <property type="entry name" value="NAD(P)-binding Rossmann-like Domain"/>
    <property type="match status" value="1"/>
</dbReference>
<dbReference type="PANTHER" id="PTHR43267:SF3">
    <property type="entry name" value="THIF PROTEIN"/>
    <property type="match status" value="1"/>
</dbReference>
<evidence type="ECO:0000259" key="1">
    <source>
        <dbReference type="Pfam" id="PF00899"/>
    </source>
</evidence>
<dbReference type="InterPro" id="IPR045886">
    <property type="entry name" value="ThiF/MoeB/HesA"/>
</dbReference>
<dbReference type="PANTHER" id="PTHR43267">
    <property type="entry name" value="TRNA THREONYLCARBAMOYLADENOSINE DEHYDRATASE"/>
    <property type="match status" value="1"/>
</dbReference>